<keyword evidence="1" id="KW-0732">Signal</keyword>
<dbReference type="FunCoup" id="A0A2R6QV45">
    <property type="interactions" value="2438"/>
</dbReference>
<keyword evidence="3" id="KW-1185">Reference proteome</keyword>
<reference evidence="2 3" key="1">
    <citation type="submission" date="2017-07" db="EMBL/GenBank/DDBJ databases">
        <title>An improved, manually edited Actinidia chinensis var. chinensis (kiwifruit) genome highlights the challenges associated with draft genomes and gene prediction in plants.</title>
        <authorList>
            <person name="Pilkington S."/>
            <person name="Crowhurst R."/>
            <person name="Hilario E."/>
            <person name="Nardozza S."/>
            <person name="Fraser L."/>
            <person name="Peng Y."/>
            <person name="Gunaseelan K."/>
            <person name="Simpson R."/>
            <person name="Tahir J."/>
            <person name="Deroles S."/>
            <person name="Templeton K."/>
            <person name="Luo Z."/>
            <person name="Davy M."/>
            <person name="Cheng C."/>
            <person name="Mcneilage M."/>
            <person name="Scaglione D."/>
            <person name="Liu Y."/>
            <person name="Zhang Q."/>
            <person name="Datson P."/>
            <person name="De Silva N."/>
            <person name="Gardiner S."/>
            <person name="Bassett H."/>
            <person name="Chagne D."/>
            <person name="Mccallum J."/>
            <person name="Dzierzon H."/>
            <person name="Deng C."/>
            <person name="Wang Y.-Y."/>
            <person name="Barron N."/>
            <person name="Manako K."/>
            <person name="Bowen J."/>
            <person name="Foster T."/>
            <person name="Erridge Z."/>
            <person name="Tiffin H."/>
            <person name="Waite C."/>
            <person name="Davies K."/>
            <person name="Grierson E."/>
            <person name="Laing W."/>
            <person name="Kirk R."/>
            <person name="Chen X."/>
            <person name="Wood M."/>
            <person name="Montefiori M."/>
            <person name="Brummell D."/>
            <person name="Schwinn K."/>
            <person name="Catanach A."/>
            <person name="Fullerton C."/>
            <person name="Li D."/>
            <person name="Meiyalaghan S."/>
            <person name="Nieuwenhuizen N."/>
            <person name="Read N."/>
            <person name="Prakash R."/>
            <person name="Hunter D."/>
            <person name="Zhang H."/>
            <person name="Mckenzie M."/>
            <person name="Knabel M."/>
            <person name="Harris A."/>
            <person name="Allan A."/>
            <person name="Chen A."/>
            <person name="Janssen B."/>
            <person name="Plunkett B."/>
            <person name="Dwamena C."/>
            <person name="Voogd C."/>
            <person name="Leif D."/>
            <person name="Lafferty D."/>
            <person name="Souleyre E."/>
            <person name="Varkonyi-Gasic E."/>
            <person name="Gambi F."/>
            <person name="Hanley J."/>
            <person name="Yao J.-L."/>
            <person name="Cheung J."/>
            <person name="David K."/>
            <person name="Warren B."/>
            <person name="Marsh K."/>
            <person name="Snowden K."/>
            <person name="Lin-Wang K."/>
            <person name="Brian L."/>
            <person name="Martinez-Sanchez M."/>
            <person name="Wang M."/>
            <person name="Ileperuma N."/>
            <person name="Macnee N."/>
            <person name="Campin R."/>
            <person name="Mcatee P."/>
            <person name="Drummond R."/>
            <person name="Espley R."/>
            <person name="Ireland H."/>
            <person name="Wu R."/>
            <person name="Atkinson R."/>
            <person name="Karunairetnam S."/>
            <person name="Bulley S."/>
            <person name="Chunkath S."/>
            <person name="Hanley Z."/>
            <person name="Storey R."/>
            <person name="Thrimawithana A."/>
            <person name="Thomson S."/>
            <person name="David C."/>
            <person name="Testolin R."/>
        </authorList>
    </citation>
    <scope>NUCLEOTIDE SEQUENCE [LARGE SCALE GENOMIC DNA]</scope>
    <source>
        <strain evidence="3">cv. Red5</strain>
        <tissue evidence="2">Young leaf</tissue>
    </source>
</reference>
<reference evidence="3" key="2">
    <citation type="journal article" date="2018" name="BMC Genomics">
        <title>A manually annotated Actinidia chinensis var. chinensis (kiwifruit) genome highlights the challenges associated with draft genomes and gene prediction in plants.</title>
        <authorList>
            <person name="Pilkington S.M."/>
            <person name="Crowhurst R."/>
            <person name="Hilario E."/>
            <person name="Nardozza S."/>
            <person name="Fraser L."/>
            <person name="Peng Y."/>
            <person name="Gunaseelan K."/>
            <person name="Simpson R."/>
            <person name="Tahir J."/>
            <person name="Deroles S.C."/>
            <person name="Templeton K."/>
            <person name="Luo Z."/>
            <person name="Davy M."/>
            <person name="Cheng C."/>
            <person name="McNeilage M."/>
            <person name="Scaglione D."/>
            <person name="Liu Y."/>
            <person name="Zhang Q."/>
            <person name="Datson P."/>
            <person name="De Silva N."/>
            <person name="Gardiner S.E."/>
            <person name="Bassett H."/>
            <person name="Chagne D."/>
            <person name="McCallum J."/>
            <person name="Dzierzon H."/>
            <person name="Deng C."/>
            <person name="Wang Y.Y."/>
            <person name="Barron L."/>
            <person name="Manako K."/>
            <person name="Bowen J."/>
            <person name="Foster T.M."/>
            <person name="Erridge Z.A."/>
            <person name="Tiffin H."/>
            <person name="Waite C.N."/>
            <person name="Davies K.M."/>
            <person name="Grierson E.P."/>
            <person name="Laing W.A."/>
            <person name="Kirk R."/>
            <person name="Chen X."/>
            <person name="Wood M."/>
            <person name="Montefiori M."/>
            <person name="Brummell D.A."/>
            <person name="Schwinn K.E."/>
            <person name="Catanach A."/>
            <person name="Fullerton C."/>
            <person name="Li D."/>
            <person name="Meiyalaghan S."/>
            <person name="Nieuwenhuizen N."/>
            <person name="Read N."/>
            <person name="Prakash R."/>
            <person name="Hunter D."/>
            <person name="Zhang H."/>
            <person name="McKenzie M."/>
            <person name="Knabel M."/>
            <person name="Harris A."/>
            <person name="Allan A.C."/>
            <person name="Gleave A."/>
            <person name="Chen A."/>
            <person name="Janssen B.J."/>
            <person name="Plunkett B."/>
            <person name="Ampomah-Dwamena C."/>
            <person name="Voogd C."/>
            <person name="Leif D."/>
            <person name="Lafferty D."/>
            <person name="Souleyre E.J.F."/>
            <person name="Varkonyi-Gasic E."/>
            <person name="Gambi F."/>
            <person name="Hanley J."/>
            <person name="Yao J.L."/>
            <person name="Cheung J."/>
            <person name="David K.M."/>
            <person name="Warren B."/>
            <person name="Marsh K."/>
            <person name="Snowden K.C."/>
            <person name="Lin-Wang K."/>
            <person name="Brian L."/>
            <person name="Martinez-Sanchez M."/>
            <person name="Wang M."/>
            <person name="Ileperuma N."/>
            <person name="Macnee N."/>
            <person name="Campin R."/>
            <person name="McAtee P."/>
            <person name="Drummond R.S.M."/>
            <person name="Espley R.V."/>
            <person name="Ireland H.S."/>
            <person name="Wu R."/>
            <person name="Atkinson R.G."/>
            <person name="Karunairetnam S."/>
            <person name="Bulley S."/>
            <person name="Chunkath S."/>
            <person name="Hanley Z."/>
            <person name="Storey R."/>
            <person name="Thrimawithana A.H."/>
            <person name="Thomson S."/>
            <person name="David C."/>
            <person name="Testolin R."/>
            <person name="Huang H."/>
            <person name="Hellens R.P."/>
            <person name="Schaffer R.J."/>
        </authorList>
    </citation>
    <scope>NUCLEOTIDE SEQUENCE [LARGE SCALE GENOMIC DNA]</scope>
    <source>
        <strain evidence="3">cv. Red5</strain>
    </source>
</reference>
<dbReference type="InParanoid" id="A0A2R6QV45"/>
<dbReference type="Pfam" id="PF04398">
    <property type="entry name" value="DUF538"/>
    <property type="match status" value="1"/>
</dbReference>
<dbReference type="PANTHER" id="PTHR31676">
    <property type="entry name" value="T31J12.3 PROTEIN-RELATED"/>
    <property type="match status" value="1"/>
</dbReference>
<dbReference type="EMBL" id="NKQK01000012">
    <property type="protein sequence ID" value="PSS15612.1"/>
    <property type="molecule type" value="Genomic_DNA"/>
</dbReference>
<dbReference type="SUPFAM" id="SSF141562">
    <property type="entry name" value="At5g01610-like"/>
    <property type="match status" value="1"/>
</dbReference>
<evidence type="ECO:0000313" key="3">
    <source>
        <dbReference type="Proteomes" id="UP000241394"/>
    </source>
</evidence>
<dbReference type="Proteomes" id="UP000241394">
    <property type="component" value="Chromosome LG12"/>
</dbReference>
<dbReference type="OrthoDB" id="744548at2759"/>
<feature type="signal peptide" evidence="1">
    <location>
        <begin position="1"/>
        <end position="21"/>
    </location>
</feature>
<gene>
    <name evidence="2" type="ORF">CEY00_Acc13104</name>
</gene>
<organism evidence="2 3">
    <name type="scientific">Actinidia chinensis var. chinensis</name>
    <name type="common">Chinese soft-hair kiwi</name>
    <dbReference type="NCBI Taxonomy" id="1590841"/>
    <lineage>
        <taxon>Eukaryota</taxon>
        <taxon>Viridiplantae</taxon>
        <taxon>Streptophyta</taxon>
        <taxon>Embryophyta</taxon>
        <taxon>Tracheophyta</taxon>
        <taxon>Spermatophyta</taxon>
        <taxon>Magnoliopsida</taxon>
        <taxon>eudicotyledons</taxon>
        <taxon>Gunneridae</taxon>
        <taxon>Pentapetalae</taxon>
        <taxon>asterids</taxon>
        <taxon>Ericales</taxon>
        <taxon>Actinidiaceae</taxon>
        <taxon>Actinidia</taxon>
    </lineage>
</organism>
<dbReference type="InterPro" id="IPR036758">
    <property type="entry name" value="At5g01610-like"/>
</dbReference>
<accession>A0A2R6QV45</accession>
<evidence type="ECO:0000313" key="2">
    <source>
        <dbReference type="EMBL" id="PSS15612.1"/>
    </source>
</evidence>
<sequence>MANPLFFLSLSLLFLSPLSSSKHTPSTTTTPSAAHAELNKYGFPVGLLPINVVGYAVNETSGDFFVSLGDPCKVTLPPDNYLAAYSSRITGKIVAGRIAQLEGIRVRAFFQWWSITGIKSNGDDLVFEVGVVTAKYPSKNFDESPQCQGKRSAS</sequence>
<feature type="chain" id="PRO_5015305143" evidence="1">
    <location>
        <begin position="22"/>
        <end position="154"/>
    </location>
</feature>
<name>A0A2R6QV45_ACTCC</name>
<dbReference type="AlphaFoldDB" id="A0A2R6QV45"/>
<evidence type="ECO:0000256" key="1">
    <source>
        <dbReference type="SAM" id="SignalP"/>
    </source>
</evidence>
<protein>
    <submittedName>
        <fullName evidence="2">Uncharacterized protein</fullName>
    </submittedName>
</protein>
<proteinExistence type="predicted"/>
<dbReference type="PANTHER" id="PTHR31676:SF172">
    <property type="entry name" value="OS01G0595400 PROTEIN"/>
    <property type="match status" value="1"/>
</dbReference>
<comment type="caution">
    <text evidence="2">The sequence shown here is derived from an EMBL/GenBank/DDBJ whole genome shotgun (WGS) entry which is preliminary data.</text>
</comment>
<dbReference type="InterPro" id="IPR007493">
    <property type="entry name" value="DUF538"/>
</dbReference>
<dbReference type="Gene3D" id="2.30.240.10">
    <property type="entry name" value="At5g01610-like"/>
    <property type="match status" value="1"/>
</dbReference>
<dbReference type="Gramene" id="PSS15612">
    <property type="protein sequence ID" value="PSS15612"/>
    <property type="gene ID" value="CEY00_Acc13104"/>
</dbReference>
<dbReference type="STRING" id="1590841.A0A2R6QV45"/>
<dbReference type="OMA" id="RCDIILP"/>